<dbReference type="Pfam" id="PF24681">
    <property type="entry name" value="Kelch_KLHDC2_KLHL20_DRC7"/>
    <property type="match status" value="1"/>
</dbReference>
<dbReference type="PRINTS" id="PR00625">
    <property type="entry name" value="JDOMAIN"/>
</dbReference>
<dbReference type="CDD" id="cd06257">
    <property type="entry name" value="DnaJ"/>
    <property type="match status" value="1"/>
</dbReference>
<feature type="compositionally biased region" description="Pro residues" evidence="4">
    <location>
        <begin position="475"/>
        <end position="489"/>
    </location>
</feature>
<feature type="region of interest" description="Disordered" evidence="4">
    <location>
        <begin position="1"/>
        <end position="26"/>
    </location>
</feature>
<dbReference type="PROSITE" id="PS51074">
    <property type="entry name" value="DPH_MB"/>
    <property type="match status" value="1"/>
</dbReference>
<gene>
    <name evidence="8" type="ORF">U9M48_041044</name>
</gene>
<evidence type="ECO:0008006" key="10">
    <source>
        <dbReference type="Google" id="ProtNLM"/>
    </source>
</evidence>
<proteinExistence type="inferred from homology"/>
<evidence type="ECO:0000256" key="3">
    <source>
        <dbReference type="ARBA" id="ARBA00023004"/>
    </source>
</evidence>
<feature type="compositionally biased region" description="Low complexity" evidence="4">
    <location>
        <begin position="490"/>
        <end position="501"/>
    </location>
</feature>
<dbReference type="Gene3D" id="3.10.660.10">
    <property type="entry name" value="DPH Zinc finger"/>
    <property type="match status" value="1"/>
</dbReference>
<dbReference type="FunFam" id="3.10.660.10:FF:000003">
    <property type="entry name" value="DNAJ heat shock N-terminal domain-containing protein-like"/>
    <property type="match status" value="1"/>
</dbReference>
<evidence type="ECO:0000256" key="2">
    <source>
        <dbReference type="ARBA" id="ARBA00022723"/>
    </source>
</evidence>
<dbReference type="Pfam" id="PF00226">
    <property type="entry name" value="DnaJ"/>
    <property type="match status" value="1"/>
</dbReference>
<reference evidence="8 9" key="1">
    <citation type="submission" date="2024-02" db="EMBL/GenBank/DDBJ databases">
        <title>High-quality chromosome-scale genome assembly of Pensacola bahiagrass (Paspalum notatum Flugge var. saurae).</title>
        <authorList>
            <person name="Vega J.M."/>
            <person name="Podio M."/>
            <person name="Orjuela J."/>
            <person name="Siena L.A."/>
            <person name="Pessino S.C."/>
            <person name="Combes M.C."/>
            <person name="Mariac C."/>
            <person name="Albertini E."/>
            <person name="Pupilli F."/>
            <person name="Ortiz J.P.A."/>
            <person name="Leblanc O."/>
        </authorList>
    </citation>
    <scope>NUCLEOTIDE SEQUENCE [LARGE SCALE GENOMIC DNA]</scope>
    <source>
        <strain evidence="8">R1</strain>
        <tissue evidence="8">Leaf</tissue>
    </source>
</reference>
<evidence type="ECO:0000259" key="6">
    <source>
        <dbReference type="PROSITE" id="PS50076"/>
    </source>
</evidence>
<feature type="domain" description="J" evidence="6">
    <location>
        <begin position="535"/>
        <end position="606"/>
    </location>
</feature>
<keyword evidence="3" id="KW-0408">Iron</keyword>
<dbReference type="GO" id="GO:0046872">
    <property type="term" value="F:metal ion binding"/>
    <property type="evidence" value="ECO:0007669"/>
    <property type="project" value="UniProtKB-KW"/>
</dbReference>
<dbReference type="SUPFAM" id="SSF46565">
    <property type="entry name" value="Chaperone J-domain"/>
    <property type="match status" value="1"/>
</dbReference>
<organism evidence="8 9">
    <name type="scientific">Paspalum notatum var. saurae</name>
    <dbReference type="NCBI Taxonomy" id="547442"/>
    <lineage>
        <taxon>Eukaryota</taxon>
        <taxon>Viridiplantae</taxon>
        <taxon>Streptophyta</taxon>
        <taxon>Embryophyta</taxon>
        <taxon>Tracheophyta</taxon>
        <taxon>Spermatophyta</taxon>
        <taxon>Magnoliopsida</taxon>
        <taxon>Liliopsida</taxon>
        <taxon>Poales</taxon>
        <taxon>Poaceae</taxon>
        <taxon>PACMAD clade</taxon>
        <taxon>Panicoideae</taxon>
        <taxon>Andropogonodae</taxon>
        <taxon>Paspaleae</taxon>
        <taxon>Paspalinae</taxon>
        <taxon>Paspalum</taxon>
    </lineage>
</organism>
<evidence type="ECO:0000256" key="5">
    <source>
        <dbReference type="SAM" id="Phobius"/>
    </source>
</evidence>
<dbReference type="PROSITE" id="PS50076">
    <property type="entry name" value="DNAJ_2"/>
    <property type="match status" value="1"/>
</dbReference>
<feature type="region of interest" description="Disordered" evidence="4">
    <location>
        <begin position="449"/>
        <end position="515"/>
    </location>
</feature>
<evidence type="ECO:0000313" key="9">
    <source>
        <dbReference type="Proteomes" id="UP001341281"/>
    </source>
</evidence>
<keyword evidence="5" id="KW-0472">Membrane</keyword>
<keyword evidence="9" id="KW-1185">Reference proteome</keyword>
<dbReference type="SUPFAM" id="SSF117281">
    <property type="entry name" value="Kelch motif"/>
    <property type="match status" value="2"/>
</dbReference>
<protein>
    <recommendedName>
        <fullName evidence="10">J domain-containing protein</fullName>
    </recommendedName>
</protein>
<keyword evidence="2" id="KW-0479">Metal-binding</keyword>
<keyword evidence="5" id="KW-1133">Transmembrane helix</keyword>
<dbReference type="InterPro" id="IPR001623">
    <property type="entry name" value="DnaJ_domain"/>
</dbReference>
<dbReference type="EMBL" id="CP144753">
    <property type="protein sequence ID" value="WVZ95253.1"/>
    <property type="molecule type" value="Genomic_DNA"/>
</dbReference>
<dbReference type="Gene3D" id="2.120.10.80">
    <property type="entry name" value="Kelch-type beta propeller"/>
    <property type="match status" value="2"/>
</dbReference>
<dbReference type="PANTHER" id="PTHR46773:SF3">
    <property type="entry name" value="OS08G0128000 PROTEIN"/>
    <property type="match status" value="1"/>
</dbReference>
<evidence type="ECO:0000256" key="1">
    <source>
        <dbReference type="ARBA" id="ARBA00006169"/>
    </source>
</evidence>
<accession>A0AAQ3UMC7</accession>
<dbReference type="SUPFAM" id="SSF144217">
    <property type="entry name" value="CSL zinc finger"/>
    <property type="match status" value="1"/>
</dbReference>
<dbReference type="AlphaFoldDB" id="A0AAQ3UMC7"/>
<evidence type="ECO:0000313" key="8">
    <source>
        <dbReference type="EMBL" id="WVZ95253.1"/>
    </source>
</evidence>
<dbReference type="InterPro" id="IPR036671">
    <property type="entry name" value="DPH_MB_sf"/>
</dbReference>
<comment type="similarity">
    <text evidence="1">Belongs to the DPH4 family.</text>
</comment>
<feature type="region of interest" description="Disordered" evidence="4">
    <location>
        <begin position="102"/>
        <end position="123"/>
    </location>
</feature>
<dbReference type="PANTHER" id="PTHR46773">
    <property type="match status" value="1"/>
</dbReference>
<dbReference type="InterPro" id="IPR036869">
    <property type="entry name" value="J_dom_sf"/>
</dbReference>
<keyword evidence="5" id="KW-0812">Transmembrane</keyword>
<sequence>MWVQRTHATLSHVRRRSRTPVPEPPKPRRFGAAAHHFHFLPPQKSFAHAVAADARSSSPRRTRLGPAMAAPKPLPPRLAVPLALALLLALALVADFLWASSSSSRRISPPPSSSSTTVKGKRAKDVERVMGRLNATYADLPAPRWDWEEMPAAPVPRLDGAAVQIGDLLYVFAGYGSIDHVHSHVDVYNFTSNRWTGRFDMPKEMAHSHLGMVSDGRYIYAVSGQYGPQCRASINRNFVLDTVTNEWHELPRLPLPRYAPATQLWRGRLHVMGGGKEDRHEPGLEHWSLAIKDGKALDNEWRAEVPIPRGGPHRACVVANDKLFVIGGQEGDFMAKPGSPIFKCVRRHEVVYGDVYMLDDGTKWKQPPPMPKPDSHIEFAWVVVNNSIIIVGGTTEKHPITKKMILVGEVFRFDLETLTWSVIGRMPFRIKTALAGYWEGWLYFTSGQRDRGPDNPGPKKVVGSTQPYPSRQLAPSPPTPAAAAPPPAPAVQSRASSRVPSSFPPSRPVGLGLGASAGGPGSSMVLGGNMSIQRTLYEVLSVGEDATHEEIRVAYKAALLNTHPDKARATVESCVLANELQEFLCVQKAWEILSHPESRADYNKQLLSSRQNIEIIASEIEVGDMIIESTADTVELLYPCRCGDHFSITSCELGDMGIVISKDGEVEPQAADYLSASVVLGCGSCSLKIRLVVVYGDAYMLGDGAEWKQLSPTPKSDSHIEFTWVVVNNTTAIVGGREASYHQKRMILVDPAQLWLSGEDTPRMMVT</sequence>
<dbReference type="GO" id="GO:0005783">
    <property type="term" value="C:endoplasmic reticulum"/>
    <property type="evidence" value="ECO:0007669"/>
    <property type="project" value="UniProtKB-ARBA"/>
</dbReference>
<evidence type="ECO:0000256" key="4">
    <source>
        <dbReference type="SAM" id="MobiDB-lite"/>
    </source>
</evidence>
<dbReference type="InterPro" id="IPR053256">
    <property type="entry name" value="Kelch_repeat-containing"/>
</dbReference>
<dbReference type="SMART" id="SM00271">
    <property type="entry name" value="DnaJ"/>
    <property type="match status" value="1"/>
</dbReference>
<dbReference type="InterPro" id="IPR015915">
    <property type="entry name" value="Kelch-typ_b-propeller"/>
</dbReference>
<dbReference type="Pfam" id="PF05207">
    <property type="entry name" value="Zn_ribbon_CSL"/>
    <property type="match status" value="1"/>
</dbReference>
<dbReference type="Proteomes" id="UP001341281">
    <property type="component" value="Chromosome 09"/>
</dbReference>
<evidence type="ECO:0000259" key="7">
    <source>
        <dbReference type="PROSITE" id="PS51074"/>
    </source>
</evidence>
<feature type="domain" description="DPH-type MB" evidence="7">
    <location>
        <begin position="616"/>
        <end position="694"/>
    </location>
</feature>
<dbReference type="InterPro" id="IPR007872">
    <property type="entry name" value="DPH_MB_dom"/>
</dbReference>
<dbReference type="InterPro" id="IPR006652">
    <property type="entry name" value="Kelch_1"/>
</dbReference>
<name>A0AAQ3UMC7_PASNO</name>
<dbReference type="Gene3D" id="1.10.287.110">
    <property type="entry name" value="DnaJ domain"/>
    <property type="match status" value="1"/>
</dbReference>
<dbReference type="SMART" id="SM00612">
    <property type="entry name" value="Kelch"/>
    <property type="match status" value="3"/>
</dbReference>
<feature type="transmembrane region" description="Helical" evidence="5">
    <location>
        <begin position="78"/>
        <end position="99"/>
    </location>
</feature>